<proteinExistence type="predicted"/>
<dbReference type="STRING" id="419479.SAMN04488563_1055"/>
<evidence type="ECO:0000313" key="2">
    <source>
        <dbReference type="Proteomes" id="UP000182977"/>
    </source>
</evidence>
<name>A0A1H2HI47_9ACTN</name>
<reference evidence="2" key="1">
    <citation type="submission" date="2016-10" db="EMBL/GenBank/DDBJ databases">
        <authorList>
            <person name="Varghese N."/>
            <person name="Submissions S."/>
        </authorList>
    </citation>
    <scope>NUCLEOTIDE SEQUENCE [LARGE SCALE GENOMIC DNA]</scope>
    <source>
        <strain evidence="2">DSM 45079</strain>
    </source>
</reference>
<dbReference type="AlphaFoldDB" id="A0A1H2HI47"/>
<organism evidence="1 2">
    <name type="scientific">Jiangella alkaliphila</name>
    <dbReference type="NCBI Taxonomy" id="419479"/>
    <lineage>
        <taxon>Bacteria</taxon>
        <taxon>Bacillati</taxon>
        <taxon>Actinomycetota</taxon>
        <taxon>Actinomycetes</taxon>
        <taxon>Jiangellales</taxon>
        <taxon>Jiangellaceae</taxon>
        <taxon>Jiangella</taxon>
    </lineage>
</organism>
<gene>
    <name evidence="1" type="ORF">SAMN04488563_1055</name>
</gene>
<dbReference type="Proteomes" id="UP000182977">
    <property type="component" value="Chromosome I"/>
</dbReference>
<keyword evidence="2" id="KW-1185">Reference proteome</keyword>
<dbReference type="EMBL" id="LT629791">
    <property type="protein sequence ID" value="SDU31494.1"/>
    <property type="molecule type" value="Genomic_DNA"/>
</dbReference>
<protein>
    <submittedName>
        <fullName evidence="1">Uncharacterized protein</fullName>
    </submittedName>
</protein>
<accession>A0A1H2HI47</accession>
<sequence length="68" mass="7662">MSQAQGQLRYRGQCDDCSWTGRPFVRYGTADTAARDHADAHRHTAFVADQYDLRIVGSTVRPGEARQH</sequence>
<dbReference type="RefSeq" id="WP_046767058.1">
    <property type="nucleotide sequence ID" value="NZ_KQ061220.1"/>
</dbReference>
<evidence type="ECO:0000313" key="1">
    <source>
        <dbReference type="EMBL" id="SDU31494.1"/>
    </source>
</evidence>